<evidence type="ECO:0000256" key="1">
    <source>
        <dbReference type="ARBA" id="ARBA00000423"/>
    </source>
</evidence>
<comment type="subunit">
    <text evidence="8">Homohexamer. Binds to nucleic acids. Binds single-stranded DNA and RNA with higher affinity than double-stranded DNA.</text>
</comment>
<dbReference type="Gene3D" id="3.90.70.10">
    <property type="entry name" value="Cysteine proteinases"/>
    <property type="match status" value="1"/>
</dbReference>
<dbReference type="Pfam" id="PF03051">
    <property type="entry name" value="Peptidase_C1_2"/>
    <property type="match status" value="1"/>
</dbReference>
<dbReference type="GO" id="GO:0009636">
    <property type="term" value="P:response to toxic substance"/>
    <property type="evidence" value="ECO:0007669"/>
    <property type="project" value="TreeGrafter"/>
</dbReference>
<evidence type="ECO:0000256" key="4">
    <source>
        <dbReference type="ARBA" id="ARBA00022670"/>
    </source>
</evidence>
<evidence type="ECO:0000313" key="11">
    <source>
        <dbReference type="EMBL" id="CDP38941.1"/>
    </source>
</evidence>
<keyword evidence="4 9" id="KW-0645">Protease</keyword>
<dbReference type="EMBL" id="HG937694">
    <property type="protein sequence ID" value="CDP38941.1"/>
    <property type="molecule type" value="Genomic_DNA"/>
</dbReference>
<evidence type="ECO:0000256" key="10">
    <source>
        <dbReference type="PIRSR" id="PIRSR005700-1"/>
    </source>
</evidence>
<feature type="active site" evidence="10">
    <location>
        <position position="382"/>
    </location>
</feature>
<reference evidence="11" key="2">
    <citation type="submission" date="2014-06" db="EMBL/GenBank/DDBJ databases">
        <title>The complete genome of Blastobotrys (Arxula) adeninivorans LS3 - a yeast of biotechnological interest.</title>
        <authorList>
            <person name="Kunze G."/>
            <person name="Gaillardin C."/>
            <person name="Czernicka M."/>
            <person name="Durrens P."/>
            <person name="Martin T."/>
            <person name="Boer E."/>
            <person name="Gabaldon T."/>
            <person name="Cruz J."/>
            <person name="Talla E."/>
            <person name="Marck C."/>
            <person name="Goffeau A."/>
            <person name="Barbe V."/>
            <person name="Baret P."/>
            <person name="Baronian K."/>
            <person name="Beier S."/>
            <person name="Bleykasten C."/>
            <person name="Bode R."/>
            <person name="Casaregola S."/>
            <person name="Despons L."/>
            <person name="Fairhead C."/>
            <person name="Giersberg M."/>
            <person name="Gierski P."/>
            <person name="Hahnel U."/>
            <person name="Hartmann A."/>
            <person name="Jankowska D."/>
            <person name="Jubin C."/>
            <person name="Jung P."/>
            <person name="Lafontaine I."/>
            <person name="Leh-Louis V."/>
            <person name="Lemaire M."/>
            <person name="Marcet-Houben M."/>
            <person name="Mascher M."/>
            <person name="Morel G."/>
            <person name="Richard G.-F."/>
            <person name="Riechen J."/>
            <person name="Sacerdot C."/>
            <person name="Sarkar A."/>
            <person name="Savel G."/>
            <person name="Schacherer J."/>
            <person name="Sherman D."/>
            <person name="Straub M.-L."/>
            <person name="Stein N."/>
            <person name="Thierry A."/>
            <person name="Trautwein-Schult A."/>
            <person name="Westhof E."/>
            <person name="Worch S."/>
            <person name="Dujon B."/>
            <person name="Souciet J.-L."/>
            <person name="Wincker P."/>
            <person name="Scholz U."/>
            <person name="Neuveglise N."/>
        </authorList>
    </citation>
    <scope>NUCLEOTIDE SEQUENCE</scope>
    <source>
        <strain evidence="11">LS3</strain>
    </source>
</reference>
<dbReference type="GO" id="GO:0006508">
    <property type="term" value="P:proteolysis"/>
    <property type="evidence" value="ECO:0007669"/>
    <property type="project" value="UniProtKB-KW"/>
</dbReference>
<dbReference type="MEROPS" id="C01.085"/>
<evidence type="ECO:0000256" key="2">
    <source>
        <dbReference type="ARBA" id="ARBA00012465"/>
    </source>
</evidence>
<keyword evidence="5 9" id="KW-0378">Hydrolase</keyword>
<dbReference type="AlphaFoldDB" id="A0A060TIF4"/>
<evidence type="ECO:0000256" key="9">
    <source>
        <dbReference type="PIRNR" id="PIRNR005700"/>
    </source>
</evidence>
<feature type="active site" evidence="10">
    <location>
        <position position="360"/>
    </location>
</feature>
<proteinExistence type="inferred from homology"/>
<dbReference type="InterPro" id="IPR038765">
    <property type="entry name" value="Papain-like_cys_pep_sf"/>
</dbReference>
<evidence type="ECO:0000256" key="8">
    <source>
        <dbReference type="ARBA" id="ARBA00026080"/>
    </source>
</evidence>
<sequence length="441" mass="50363">MSLETTKLTNWTSSLKQDQLSALASSVLRNQDPNKALLNRDAVIRGVNEFQHQVDPEGAPMTNQKSSGRCWIFAATNVFRTLVMKKYNIEKLELSQSFLFFYDKLEKANFFLDQMCQLANEDVDDRLVQHLLKDPVSDGGQFDMIVSLVEKYGLVPQHVFPDAFPATSSSRLNEMVMTLLRQYAQELREAIQAGKDVTELKESQIKNIHRIISLYLGNPPGPNDKFTWEYTDKDKKYHSQTTTPLEFYKDIVGFSGKTAVSLVNDPRNPYKKQIQVSRLGNVVGSRPVTYLNLEVDELARIAVEKIKKNEPVFFGAHTPKYMDNKAGLCDLDVWDYSLVGFKPNQGKADRLRYSESLMTHAMTLTGVTLDDEGKPVRWRVQNSWGEDVGFKGFFIMTQEYFREYVYQIVCDESELGDLKTYLNDKEPVVLPPWDPMGALAD</sequence>
<reference evidence="11" key="1">
    <citation type="submission" date="2014-02" db="EMBL/GenBank/DDBJ databases">
        <authorList>
            <person name="Genoscope - CEA"/>
        </authorList>
    </citation>
    <scope>NUCLEOTIDE SEQUENCE</scope>
    <source>
        <strain evidence="11">LS3</strain>
    </source>
</reference>
<dbReference type="GO" id="GO:0043418">
    <property type="term" value="P:homocysteine catabolic process"/>
    <property type="evidence" value="ECO:0007669"/>
    <property type="project" value="TreeGrafter"/>
</dbReference>
<comment type="function">
    <text evidence="7">The normal physiological role of the enzyme is unknown, but it is not essential for the viability of yeast cells. Has aminopeptidase activity, shortening substrate peptides sequentially by 1 amino acid. Has bleomycin hydrolase activity, which can protect the cell from the toxic effects of bleomycin. Has homocysteine-thiolactonase activity, protecting the cell against homocysteine toxicity. Acts as a repressor in the GAL4 regulatory system, but this does not require either the peptidase or nucleic acid-binding activities.</text>
</comment>
<dbReference type="PANTHER" id="PTHR10363">
    <property type="entry name" value="BLEOMYCIN HYDROLASE"/>
    <property type="match status" value="1"/>
</dbReference>
<comment type="subcellular location">
    <subcellularLocation>
        <location evidence="9">Mitochondrion</location>
    </subcellularLocation>
    <subcellularLocation>
        <location evidence="9">Cytoplasm</location>
    </subcellularLocation>
</comment>
<accession>A0A060TIF4</accession>
<dbReference type="GO" id="GO:0005739">
    <property type="term" value="C:mitochondrion"/>
    <property type="evidence" value="ECO:0007669"/>
    <property type="project" value="UniProtKB-SubCell"/>
</dbReference>
<comment type="catalytic activity">
    <reaction evidence="1 9">
        <text>Inactivates bleomycin B2 (a cytotoxic glycometallopeptide) by hydrolysis of a carboxyamide bond of beta-aminoalanine, but also shows general aminopeptidase activity. The specificity varies somewhat with source, but amino acid arylamides of Met, Leu and Ala are preferred.</text>
        <dbReference type="EC" id="3.4.22.40"/>
    </reaction>
</comment>
<feature type="active site" evidence="10">
    <location>
        <position position="70"/>
    </location>
</feature>
<keyword evidence="9" id="KW-0496">Mitochondrion</keyword>
<evidence type="ECO:0000256" key="5">
    <source>
        <dbReference type="ARBA" id="ARBA00022801"/>
    </source>
</evidence>
<organism evidence="11">
    <name type="scientific">Blastobotrys adeninivorans</name>
    <name type="common">Yeast</name>
    <name type="synonym">Arxula adeninivorans</name>
    <dbReference type="NCBI Taxonomy" id="409370"/>
    <lineage>
        <taxon>Eukaryota</taxon>
        <taxon>Fungi</taxon>
        <taxon>Dikarya</taxon>
        <taxon>Ascomycota</taxon>
        <taxon>Saccharomycotina</taxon>
        <taxon>Dipodascomycetes</taxon>
        <taxon>Dipodascales</taxon>
        <taxon>Trichomonascaceae</taxon>
        <taxon>Blastobotrys</taxon>
    </lineage>
</organism>
<comment type="similarity">
    <text evidence="9">Belongs to the peptidase C1 family.</text>
</comment>
<dbReference type="PANTHER" id="PTHR10363:SF2">
    <property type="entry name" value="BLEOMYCIN HYDROLASE"/>
    <property type="match status" value="1"/>
</dbReference>
<dbReference type="PhylomeDB" id="A0A060TIF4"/>
<evidence type="ECO:0000256" key="7">
    <source>
        <dbReference type="ARBA" id="ARBA00025347"/>
    </source>
</evidence>
<keyword evidence="9" id="KW-0963">Cytoplasm</keyword>
<name>A0A060TIF4_BLAAD</name>
<evidence type="ECO:0000256" key="3">
    <source>
        <dbReference type="ARBA" id="ARBA00016900"/>
    </source>
</evidence>
<keyword evidence="6 9" id="KW-0788">Thiol protease</keyword>
<dbReference type="PROSITE" id="PS00139">
    <property type="entry name" value="THIOL_PROTEASE_CYS"/>
    <property type="match status" value="1"/>
</dbReference>
<evidence type="ECO:0000256" key="6">
    <source>
        <dbReference type="ARBA" id="ARBA00022807"/>
    </source>
</evidence>
<dbReference type="PIRSF" id="PIRSF005700">
    <property type="entry name" value="PepC"/>
    <property type="match status" value="1"/>
</dbReference>
<dbReference type="GO" id="GO:0004197">
    <property type="term" value="F:cysteine-type endopeptidase activity"/>
    <property type="evidence" value="ECO:0007669"/>
    <property type="project" value="UniProtKB-EC"/>
</dbReference>
<gene>
    <name evidence="11" type="ORF">GNLVRS02_ARAD1D46112g</name>
</gene>
<comment type="function">
    <text evidence="9">Has aminopeptidase activity, shortening substrate peptides sequentially by 1 amino acid. Has bleomycin hydrolase activity, which can protect the cell from the toxic effects of bleomycin. Has homocysteine-thiolactonase activity, protecting the cell against homocysteine toxicity.</text>
</comment>
<protein>
    <recommendedName>
        <fullName evidence="3 9">Cysteine proteinase 1, mitochondrial</fullName>
        <ecNumber evidence="2 9">3.4.22.40</ecNumber>
    </recommendedName>
</protein>
<dbReference type="InterPro" id="IPR000169">
    <property type="entry name" value="Pept_cys_AS"/>
</dbReference>
<dbReference type="InterPro" id="IPR004134">
    <property type="entry name" value="Peptidase_C1B"/>
</dbReference>
<dbReference type="EC" id="3.4.22.40" evidence="2 9"/>
<dbReference type="CDD" id="cd00585">
    <property type="entry name" value="Peptidase_C1B"/>
    <property type="match status" value="1"/>
</dbReference>
<dbReference type="SUPFAM" id="SSF54001">
    <property type="entry name" value="Cysteine proteinases"/>
    <property type="match status" value="1"/>
</dbReference>
<dbReference type="GO" id="GO:0070005">
    <property type="term" value="F:cysteine-type aminopeptidase activity"/>
    <property type="evidence" value="ECO:0007669"/>
    <property type="project" value="InterPro"/>
</dbReference>